<evidence type="ECO:0008006" key="3">
    <source>
        <dbReference type="Google" id="ProtNLM"/>
    </source>
</evidence>
<evidence type="ECO:0000313" key="1">
    <source>
        <dbReference type="EMBL" id="KAL1872831.1"/>
    </source>
</evidence>
<keyword evidence="2" id="KW-1185">Reference proteome</keyword>
<comment type="caution">
    <text evidence="1">The sequence shown here is derived from an EMBL/GenBank/DDBJ whole genome shotgun (WGS) entry which is preliminary data.</text>
</comment>
<dbReference type="PANTHER" id="PTHR42110:SF1">
    <property type="entry name" value="L-ASPARAGINASE, PUTATIVE (AFU_ORTHOLOGUE AFUA_3G11890)-RELATED"/>
    <property type="match status" value="1"/>
</dbReference>
<dbReference type="PANTHER" id="PTHR42110">
    <property type="entry name" value="L-ASPARAGINASE, PUTATIVE (AFU_ORTHOLOGUE AFUA_3G11890)-RELATED"/>
    <property type="match status" value="1"/>
</dbReference>
<evidence type="ECO:0000313" key="2">
    <source>
        <dbReference type="Proteomes" id="UP001583193"/>
    </source>
</evidence>
<protein>
    <recommendedName>
        <fullName evidence="3">L-asparaginase II</fullName>
    </recommendedName>
</protein>
<name>A0ABR3XAR9_9EURO</name>
<dbReference type="Proteomes" id="UP001583193">
    <property type="component" value="Unassembled WGS sequence"/>
</dbReference>
<dbReference type="InterPro" id="IPR010349">
    <property type="entry name" value="Asparaginase_II"/>
</dbReference>
<accession>A0ABR3XAR9</accession>
<reference evidence="1 2" key="1">
    <citation type="journal article" date="2024" name="IMA Fungus">
        <title>IMA Genome - F19 : A genome assembly and annotation guide to empower mycologists, including annotated draft genome sequences of Ceratocystis pirilliformis, Diaporthe australafricana, Fusarium ophioides, Paecilomyces lecythidis, and Sporothrix stenoceras.</title>
        <authorList>
            <person name="Aylward J."/>
            <person name="Wilson A.M."/>
            <person name="Visagie C.M."/>
            <person name="Spraker J."/>
            <person name="Barnes I."/>
            <person name="Buitendag C."/>
            <person name="Ceriani C."/>
            <person name="Del Mar Angel L."/>
            <person name="du Plessis D."/>
            <person name="Fuchs T."/>
            <person name="Gasser K."/>
            <person name="Kramer D."/>
            <person name="Li W."/>
            <person name="Munsamy K."/>
            <person name="Piso A."/>
            <person name="Price J.L."/>
            <person name="Sonnekus B."/>
            <person name="Thomas C."/>
            <person name="van der Nest A."/>
            <person name="van Dijk A."/>
            <person name="van Heerden A."/>
            <person name="van Vuuren N."/>
            <person name="Yilmaz N."/>
            <person name="Duong T.A."/>
            <person name="van der Merwe N.A."/>
            <person name="Wingfield M.J."/>
            <person name="Wingfield B.D."/>
        </authorList>
    </citation>
    <scope>NUCLEOTIDE SEQUENCE [LARGE SCALE GENOMIC DNA]</scope>
    <source>
        <strain evidence="1 2">CMW 18167</strain>
    </source>
</reference>
<gene>
    <name evidence="1" type="ORF">Plec18167_006481</name>
</gene>
<sequence length="351" mass="38216">MNDCIVTYRGSVVENRHQVHAAIVDEKGKLLYAVGDPNRVTLIRSTAKPAQALAILETGCFHQFRFDEADLALMCSSHNSEERHVSRARAMLAKIKGDEADLRCGGHPSISPKVNSAWIKAGYDPSRITNNCSGKHIGMLAGAEAIGAGKLDYHLPDHPMQLRVKDTVEELTALDGNEIKWAIDGCNLPAPAMPLYSLGRIYSSLAAAADTVEKGDKASTRIQTLAQIFRAMTQYPELVGGEDRFCTRLMRAFQGKLVGKVGADGCYGIGVRESEYTQRIGTSGAIGIAVKIEDGSLWALYSAVMEILQQLQIGKQCIRQELNDFHHPTLSNTDGVSIGHVSHAFVVRSVR</sequence>
<proteinExistence type="predicted"/>
<organism evidence="1 2">
    <name type="scientific">Paecilomyces lecythidis</name>
    <dbReference type="NCBI Taxonomy" id="3004212"/>
    <lineage>
        <taxon>Eukaryota</taxon>
        <taxon>Fungi</taxon>
        <taxon>Dikarya</taxon>
        <taxon>Ascomycota</taxon>
        <taxon>Pezizomycotina</taxon>
        <taxon>Eurotiomycetes</taxon>
        <taxon>Eurotiomycetidae</taxon>
        <taxon>Eurotiales</taxon>
        <taxon>Thermoascaceae</taxon>
        <taxon>Paecilomyces</taxon>
    </lineage>
</organism>
<dbReference type="EMBL" id="JAVDPF010000023">
    <property type="protein sequence ID" value="KAL1872831.1"/>
    <property type="molecule type" value="Genomic_DNA"/>
</dbReference>
<dbReference type="Pfam" id="PF06089">
    <property type="entry name" value="Asparaginase_II"/>
    <property type="match status" value="1"/>
</dbReference>